<protein>
    <submittedName>
        <fullName evidence="1">Uncharacterized protein</fullName>
    </submittedName>
</protein>
<dbReference type="Proteomes" id="UP000757435">
    <property type="component" value="Unassembled WGS sequence"/>
</dbReference>
<sequence length="70" mass="8140">MQKKRDKREIRAYADIELAKLLSTIASQQDISLSQLINEAIEIYLQQDKIQSLIEKHSLDEINGEEQEEP</sequence>
<reference evidence="1" key="1">
    <citation type="submission" date="2021-05" db="EMBL/GenBank/DDBJ databases">
        <authorList>
            <person name="Pietrasiak N."/>
            <person name="Ward R."/>
            <person name="Stajich J.E."/>
            <person name="Kurbessoian T."/>
        </authorList>
    </citation>
    <scope>NUCLEOTIDE SEQUENCE</scope>
    <source>
        <strain evidence="1">UHER 2000/2452</strain>
    </source>
</reference>
<dbReference type="GO" id="GO:0006355">
    <property type="term" value="P:regulation of DNA-templated transcription"/>
    <property type="evidence" value="ECO:0007669"/>
    <property type="project" value="InterPro"/>
</dbReference>
<name>A0A951ULV7_9CYAN</name>
<comment type="caution">
    <text evidence="1">The sequence shown here is derived from an EMBL/GenBank/DDBJ whole genome shotgun (WGS) entry which is preliminary data.</text>
</comment>
<proteinExistence type="predicted"/>
<dbReference type="Gene3D" id="1.10.1220.10">
    <property type="entry name" value="Met repressor-like"/>
    <property type="match status" value="1"/>
</dbReference>
<evidence type="ECO:0000313" key="1">
    <source>
        <dbReference type="EMBL" id="MBW4657293.1"/>
    </source>
</evidence>
<organism evidence="1 2">
    <name type="scientific">Drouetiella hepatica Uher 2000/2452</name>
    <dbReference type="NCBI Taxonomy" id="904376"/>
    <lineage>
        <taxon>Bacteria</taxon>
        <taxon>Bacillati</taxon>
        <taxon>Cyanobacteriota</taxon>
        <taxon>Cyanophyceae</taxon>
        <taxon>Oculatellales</taxon>
        <taxon>Oculatellaceae</taxon>
        <taxon>Drouetiella</taxon>
    </lineage>
</organism>
<dbReference type="AlphaFoldDB" id="A0A951ULV7"/>
<dbReference type="InterPro" id="IPR013321">
    <property type="entry name" value="Arc_rbn_hlx_hlx"/>
</dbReference>
<gene>
    <name evidence="1" type="ORF">KME15_01355</name>
</gene>
<dbReference type="EMBL" id="JAHHHD010000001">
    <property type="protein sequence ID" value="MBW4657293.1"/>
    <property type="molecule type" value="Genomic_DNA"/>
</dbReference>
<accession>A0A951ULV7</accession>
<reference evidence="1" key="2">
    <citation type="journal article" date="2022" name="Microbiol. Resour. Announc.">
        <title>Metagenome Sequencing to Explore Phylogenomics of Terrestrial Cyanobacteria.</title>
        <authorList>
            <person name="Ward R.D."/>
            <person name="Stajich J.E."/>
            <person name="Johansen J.R."/>
            <person name="Huntemann M."/>
            <person name="Clum A."/>
            <person name="Foster B."/>
            <person name="Foster B."/>
            <person name="Roux S."/>
            <person name="Palaniappan K."/>
            <person name="Varghese N."/>
            <person name="Mukherjee S."/>
            <person name="Reddy T.B.K."/>
            <person name="Daum C."/>
            <person name="Copeland A."/>
            <person name="Chen I.A."/>
            <person name="Ivanova N.N."/>
            <person name="Kyrpides N.C."/>
            <person name="Shapiro N."/>
            <person name="Eloe-Fadrosh E.A."/>
            <person name="Pietrasiak N."/>
        </authorList>
    </citation>
    <scope>NUCLEOTIDE SEQUENCE</scope>
    <source>
        <strain evidence="1">UHER 2000/2452</strain>
    </source>
</reference>
<evidence type="ECO:0000313" key="2">
    <source>
        <dbReference type="Proteomes" id="UP000757435"/>
    </source>
</evidence>